<comment type="caution">
    <text evidence="1">The sequence shown here is derived from an EMBL/GenBank/DDBJ whole genome shotgun (WGS) entry which is preliminary data.</text>
</comment>
<dbReference type="Proteomes" id="UP000653127">
    <property type="component" value="Unassembled WGS sequence"/>
</dbReference>
<proteinExistence type="predicted"/>
<organism evidence="1 2">
    <name type="scientific">Ligaoa zhengdingensis</name>
    <dbReference type="NCBI Taxonomy" id="2763658"/>
    <lineage>
        <taxon>Bacteria</taxon>
        <taxon>Bacillati</taxon>
        <taxon>Bacillota</taxon>
        <taxon>Clostridia</taxon>
        <taxon>Eubacteriales</taxon>
        <taxon>Oscillospiraceae</taxon>
        <taxon>Ligaoa</taxon>
    </lineage>
</organism>
<sequence length="73" mass="8935">MNYNAMIEEYTRTEDLLRGRVTSMRQDIKRLPFAERDLLKRRLAVMQEELYDVMLVRMELVRRQQEEREGVLC</sequence>
<keyword evidence="2" id="KW-1185">Reference proteome</keyword>
<reference evidence="1" key="1">
    <citation type="submission" date="2020-08" db="EMBL/GenBank/DDBJ databases">
        <title>Genome public.</title>
        <authorList>
            <person name="Liu C."/>
            <person name="Sun Q."/>
        </authorList>
    </citation>
    <scope>NUCLEOTIDE SEQUENCE</scope>
    <source>
        <strain evidence="1">NSJ-31</strain>
    </source>
</reference>
<dbReference type="AlphaFoldDB" id="A0A926DX86"/>
<name>A0A926DX86_9FIRM</name>
<dbReference type="RefSeq" id="WP_249283159.1">
    <property type="nucleotide sequence ID" value="NZ_JACRST010000013.1"/>
</dbReference>
<evidence type="ECO:0000313" key="1">
    <source>
        <dbReference type="EMBL" id="MBC8547088.1"/>
    </source>
</evidence>
<dbReference type="EMBL" id="JACRST010000013">
    <property type="protein sequence ID" value="MBC8547088.1"/>
    <property type="molecule type" value="Genomic_DNA"/>
</dbReference>
<protein>
    <submittedName>
        <fullName evidence="1">Uncharacterized protein</fullName>
    </submittedName>
</protein>
<evidence type="ECO:0000313" key="2">
    <source>
        <dbReference type="Proteomes" id="UP000653127"/>
    </source>
</evidence>
<accession>A0A926DX86</accession>
<gene>
    <name evidence="1" type="ORF">H8711_09120</name>
</gene>